<dbReference type="Gene3D" id="3.40.50.720">
    <property type="entry name" value="NAD(P)-binding Rossmann-like Domain"/>
    <property type="match status" value="1"/>
</dbReference>
<dbReference type="SUPFAM" id="SSF51735">
    <property type="entry name" value="NAD(P)-binding Rossmann-fold domains"/>
    <property type="match status" value="1"/>
</dbReference>
<dbReference type="GO" id="GO:0019354">
    <property type="term" value="P:siroheme biosynthetic process"/>
    <property type="evidence" value="ECO:0007669"/>
    <property type="project" value="UniProtKB-UniPathway"/>
</dbReference>
<dbReference type="EC" id="1.3.1.76" evidence="2"/>
<evidence type="ECO:0000256" key="3">
    <source>
        <dbReference type="ARBA" id="ARBA00023002"/>
    </source>
</evidence>
<comment type="pathway">
    <text evidence="1">Porphyrin-containing compound metabolism; siroheme biosynthesis; sirohydrochlorin from precorrin-2: step 1/1.</text>
</comment>
<dbReference type="PANTHER" id="PTHR35330:SF1">
    <property type="entry name" value="SIROHEME BIOSYNTHESIS PROTEIN MET8"/>
    <property type="match status" value="1"/>
</dbReference>
<dbReference type="NCBIfam" id="TIGR01470">
    <property type="entry name" value="cysG_Nterm"/>
    <property type="match status" value="1"/>
</dbReference>
<dbReference type="SUPFAM" id="SSF75615">
    <property type="entry name" value="Siroheme synthase middle domains-like"/>
    <property type="match status" value="1"/>
</dbReference>
<evidence type="ECO:0000313" key="8">
    <source>
        <dbReference type="Proteomes" id="UP000593765"/>
    </source>
</evidence>
<dbReference type="GO" id="GO:0043115">
    <property type="term" value="F:precorrin-2 dehydrogenase activity"/>
    <property type="evidence" value="ECO:0007669"/>
    <property type="project" value="UniProtKB-EC"/>
</dbReference>
<dbReference type="InterPro" id="IPR042518">
    <property type="entry name" value="SirC_C"/>
</dbReference>
<evidence type="ECO:0000256" key="6">
    <source>
        <dbReference type="ARBA" id="ARBA00047561"/>
    </source>
</evidence>
<dbReference type="EMBL" id="CP063458">
    <property type="protein sequence ID" value="QOV88585.1"/>
    <property type="molecule type" value="Genomic_DNA"/>
</dbReference>
<evidence type="ECO:0000313" key="7">
    <source>
        <dbReference type="EMBL" id="QOV88585.1"/>
    </source>
</evidence>
<name>A0A7M2WST4_9BACT</name>
<keyword evidence="3" id="KW-0560">Oxidoreductase</keyword>
<dbReference type="RefSeq" id="WP_206291576.1">
    <property type="nucleotide sequence ID" value="NZ_CP063458.1"/>
</dbReference>
<protein>
    <recommendedName>
        <fullName evidence="2">precorrin-2 dehydrogenase</fullName>
        <ecNumber evidence="2">1.3.1.76</ecNumber>
    </recommendedName>
</protein>
<keyword evidence="4" id="KW-0520">NAD</keyword>
<evidence type="ECO:0000256" key="1">
    <source>
        <dbReference type="ARBA" id="ARBA00005010"/>
    </source>
</evidence>
<proteinExistence type="predicted"/>
<dbReference type="UniPathway" id="UPA00262">
    <property type="reaction ID" value="UER00222"/>
</dbReference>
<dbReference type="GO" id="GO:0004325">
    <property type="term" value="F:ferrochelatase activity"/>
    <property type="evidence" value="ECO:0007669"/>
    <property type="project" value="InterPro"/>
</dbReference>
<dbReference type="KEGG" id="hbs:IPV69_20425"/>
<sequence>MTREWAADWLVLGTQPIGNMSFSYPVMLDLTQRHVAVFGGGAVAVRKVRALRHAGVASIVVVSPDFHPDLPAEVRRLTDIYRPSHLEGIDLALAVTNSTAVNDQIVRDCLDRRIWVNRADTSADLPGDFVTPAQLQKGPVIVTVSAGSASLTASIRDGLADRWDDRWTVLAETMQKLRPLVVASAHLPPERRSEILRRLAGDEALERLTRDGVEGFKTWARELIGAVS</sequence>
<dbReference type="InterPro" id="IPR028161">
    <property type="entry name" value="Met8-like"/>
</dbReference>
<accession>A0A7M2WST4</accession>
<dbReference type="Pfam" id="PF13241">
    <property type="entry name" value="NAD_binding_7"/>
    <property type="match status" value="1"/>
</dbReference>
<organism evidence="7 8">
    <name type="scientific">Humisphaera borealis</name>
    <dbReference type="NCBI Taxonomy" id="2807512"/>
    <lineage>
        <taxon>Bacteria</taxon>
        <taxon>Pseudomonadati</taxon>
        <taxon>Planctomycetota</taxon>
        <taxon>Phycisphaerae</taxon>
        <taxon>Tepidisphaerales</taxon>
        <taxon>Tepidisphaeraceae</taxon>
        <taxon>Humisphaera</taxon>
    </lineage>
</organism>
<keyword evidence="5" id="KW-0627">Porphyrin biosynthesis</keyword>
<keyword evidence="8" id="KW-1185">Reference proteome</keyword>
<dbReference type="InterPro" id="IPR036291">
    <property type="entry name" value="NAD(P)-bd_dom_sf"/>
</dbReference>
<dbReference type="InterPro" id="IPR006367">
    <property type="entry name" value="Sirohaem_synthase_N"/>
</dbReference>
<comment type="catalytic activity">
    <reaction evidence="6">
        <text>precorrin-2 + NAD(+) = sirohydrochlorin + NADH + 2 H(+)</text>
        <dbReference type="Rhea" id="RHEA:15613"/>
        <dbReference type="ChEBI" id="CHEBI:15378"/>
        <dbReference type="ChEBI" id="CHEBI:57540"/>
        <dbReference type="ChEBI" id="CHEBI:57945"/>
        <dbReference type="ChEBI" id="CHEBI:58351"/>
        <dbReference type="ChEBI" id="CHEBI:58827"/>
        <dbReference type="EC" id="1.3.1.76"/>
    </reaction>
</comment>
<evidence type="ECO:0000256" key="2">
    <source>
        <dbReference type="ARBA" id="ARBA00012400"/>
    </source>
</evidence>
<evidence type="ECO:0000256" key="5">
    <source>
        <dbReference type="ARBA" id="ARBA00023244"/>
    </source>
</evidence>
<gene>
    <name evidence="7" type="ORF">IPV69_20425</name>
</gene>
<reference evidence="7 8" key="1">
    <citation type="submission" date="2020-10" db="EMBL/GenBank/DDBJ databases">
        <title>Wide distribution of Phycisphaera-like planctomycetes from WD2101 soil group in peatlands and genome analysis of the first cultivated representative.</title>
        <authorList>
            <person name="Dedysh S.N."/>
            <person name="Beletsky A.V."/>
            <person name="Ivanova A."/>
            <person name="Kulichevskaya I.S."/>
            <person name="Suzina N.E."/>
            <person name="Philippov D.A."/>
            <person name="Rakitin A.L."/>
            <person name="Mardanov A.V."/>
            <person name="Ravin N.V."/>
        </authorList>
    </citation>
    <scope>NUCLEOTIDE SEQUENCE [LARGE SCALE GENOMIC DNA]</scope>
    <source>
        <strain evidence="7 8">M1803</strain>
    </source>
</reference>
<dbReference type="Proteomes" id="UP000593765">
    <property type="component" value="Chromosome"/>
</dbReference>
<dbReference type="Gene3D" id="1.10.8.610">
    <property type="entry name" value="SirC, precorrin-2 dehydrogenase, C-terminal helical domain-like"/>
    <property type="match status" value="1"/>
</dbReference>
<dbReference type="AlphaFoldDB" id="A0A7M2WST4"/>
<dbReference type="PANTHER" id="PTHR35330">
    <property type="entry name" value="SIROHEME BIOSYNTHESIS PROTEIN MET8"/>
    <property type="match status" value="1"/>
</dbReference>
<evidence type="ECO:0000256" key="4">
    <source>
        <dbReference type="ARBA" id="ARBA00023027"/>
    </source>
</evidence>